<feature type="domain" description="Elongation factor G-binding protein N-terminal" evidence="1">
    <location>
        <begin position="6"/>
        <end position="87"/>
    </location>
</feature>
<name>A0ABZ2CQJ8_9BACI</name>
<evidence type="ECO:0000313" key="3">
    <source>
        <dbReference type="EMBL" id="WVX83988.1"/>
    </source>
</evidence>
<dbReference type="InterPro" id="IPR038344">
    <property type="entry name" value="EF-G_N_sf"/>
</dbReference>
<organism evidence="3 4">
    <name type="scientific">Niallia oryzisoli</name>
    <dbReference type="NCBI Taxonomy" id="1737571"/>
    <lineage>
        <taxon>Bacteria</taxon>
        <taxon>Bacillati</taxon>
        <taxon>Bacillota</taxon>
        <taxon>Bacilli</taxon>
        <taxon>Bacillales</taxon>
        <taxon>Bacillaceae</taxon>
        <taxon>Niallia</taxon>
    </lineage>
</organism>
<evidence type="ECO:0000259" key="2">
    <source>
        <dbReference type="Pfam" id="PF16571"/>
    </source>
</evidence>
<dbReference type="RefSeq" id="WP_338452860.1">
    <property type="nucleotide sequence ID" value="NZ_CP137640.1"/>
</dbReference>
<reference evidence="3 4" key="1">
    <citation type="submission" date="2023-10" db="EMBL/GenBank/DDBJ databases">
        <title>Niallia locisalis sp.nov. isolated from a salt pond sample.</title>
        <authorList>
            <person name="Li X.-J."/>
            <person name="Dong L."/>
        </authorList>
    </citation>
    <scope>NUCLEOTIDE SEQUENCE [LARGE SCALE GENOMIC DNA]</scope>
    <source>
        <strain evidence="3 4">DSM 29761</strain>
    </source>
</reference>
<accession>A0ABZ2CQJ8</accession>
<dbReference type="CDD" id="cd16342">
    <property type="entry name" value="FusC_FusB"/>
    <property type="match status" value="1"/>
</dbReference>
<dbReference type="InterPro" id="IPR010841">
    <property type="entry name" value="EF-G-binding_N"/>
</dbReference>
<proteinExistence type="predicted"/>
<dbReference type="Pfam" id="PF16571">
    <property type="entry name" value="FBP_C"/>
    <property type="match status" value="1"/>
</dbReference>
<dbReference type="InterPro" id="IPR032330">
    <property type="entry name" value="EF-G-binding_C"/>
</dbReference>
<evidence type="ECO:0000259" key="1">
    <source>
        <dbReference type="Pfam" id="PF07299"/>
    </source>
</evidence>
<dbReference type="Gene3D" id="1.20.1280.250">
    <property type="match status" value="1"/>
</dbReference>
<evidence type="ECO:0000313" key="4">
    <source>
        <dbReference type="Proteomes" id="UP001357223"/>
    </source>
</evidence>
<feature type="domain" description="Elongation factor G-binding protein C-terminal treble-clef zinc-finger" evidence="2">
    <location>
        <begin position="101"/>
        <end position="202"/>
    </location>
</feature>
<dbReference type="Pfam" id="PF07299">
    <property type="entry name" value="EF-G-binding_N"/>
    <property type="match status" value="1"/>
</dbReference>
<dbReference type="Proteomes" id="UP001357223">
    <property type="component" value="Chromosome"/>
</dbReference>
<keyword evidence="4" id="KW-1185">Reference proteome</keyword>
<gene>
    <name evidence="3" type="ORF">R4Z09_13935</name>
</gene>
<protein>
    <submittedName>
        <fullName evidence="3">FusB/FusC family EF-G-binding protein</fullName>
    </submittedName>
</protein>
<dbReference type="EMBL" id="CP137640">
    <property type="protein sequence ID" value="WVX83988.1"/>
    <property type="molecule type" value="Genomic_DNA"/>
</dbReference>
<sequence>MMTEKFIKNEQLNFIKKQIDFIKDSSKKTVPPTVLAAVIDSAHAKILDLFPNASVEQQEILNLSRLKTDDEYKQYLLLLSDFLLPFPKINEQQLKKMFPKNKKLKLPDLSKIEHCQLTYLSWNDLGTNKKFIVYELDGKLAGIECKLTPTSKKNICSFCNGFGEVAYFSTVTKAKKSKNPDYYKSIGNLICTDSSDCNKKITNVDYLTAFLKESLGL</sequence>